<dbReference type="InterPro" id="IPR024194">
    <property type="entry name" value="Ac/AlaTfrase_AlgI/DltB"/>
</dbReference>
<dbReference type="EMBL" id="JACWMX010000005">
    <property type="protein sequence ID" value="MBD1393998.1"/>
    <property type="molecule type" value="Genomic_DNA"/>
</dbReference>
<keyword evidence="6 7" id="KW-0472">Membrane</keyword>
<organism evidence="9 10">
    <name type="scientific">Mucilaginibacter glaciei</name>
    <dbReference type="NCBI Taxonomy" id="2772109"/>
    <lineage>
        <taxon>Bacteria</taxon>
        <taxon>Pseudomonadati</taxon>
        <taxon>Bacteroidota</taxon>
        <taxon>Sphingobacteriia</taxon>
        <taxon>Sphingobacteriales</taxon>
        <taxon>Sphingobacteriaceae</taxon>
        <taxon>Mucilaginibacter</taxon>
    </lineage>
</organism>
<feature type="transmembrane region" description="Helical" evidence="8">
    <location>
        <begin position="422"/>
        <end position="440"/>
    </location>
</feature>
<evidence type="ECO:0000256" key="5">
    <source>
        <dbReference type="ARBA" id="ARBA00022989"/>
    </source>
</evidence>
<evidence type="ECO:0000313" key="9">
    <source>
        <dbReference type="EMBL" id="MBD1393998.1"/>
    </source>
</evidence>
<keyword evidence="7" id="KW-0808">Transferase</keyword>
<accession>A0A926S2C8</accession>
<dbReference type="Proteomes" id="UP000619078">
    <property type="component" value="Unassembled WGS sequence"/>
</dbReference>
<evidence type="ECO:0000256" key="2">
    <source>
        <dbReference type="ARBA" id="ARBA00010323"/>
    </source>
</evidence>
<feature type="transmembrane region" description="Helical" evidence="8">
    <location>
        <begin position="153"/>
        <end position="171"/>
    </location>
</feature>
<dbReference type="AlphaFoldDB" id="A0A926S2C8"/>
<dbReference type="InterPro" id="IPR028362">
    <property type="entry name" value="AlgI"/>
</dbReference>
<dbReference type="PIRSF" id="PIRSF016636">
    <property type="entry name" value="AlgI_DltB"/>
    <property type="match status" value="1"/>
</dbReference>
<name>A0A926S2C8_9SPHI</name>
<keyword evidence="10" id="KW-1185">Reference proteome</keyword>
<feature type="transmembrane region" description="Helical" evidence="8">
    <location>
        <begin position="111"/>
        <end position="133"/>
    </location>
</feature>
<dbReference type="Pfam" id="PF03062">
    <property type="entry name" value="MBOAT"/>
    <property type="match status" value="1"/>
</dbReference>
<reference evidence="9" key="1">
    <citation type="submission" date="2020-09" db="EMBL/GenBank/DDBJ databases">
        <title>Novel species of Mucilaginibacter isolated from a glacier on the Tibetan Plateau.</title>
        <authorList>
            <person name="Liu Q."/>
            <person name="Xin Y.-H."/>
        </authorList>
    </citation>
    <scope>NUCLEOTIDE SEQUENCE</scope>
    <source>
        <strain evidence="9">ZB1P21</strain>
    </source>
</reference>
<evidence type="ECO:0000256" key="4">
    <source>
        <dbReference type="ARBA" id="ARBA00022692"/>
    </source>
</evidence>
<feature type="transmembrane region" description="Helical" evidence="8">
    <location>
        <begin position="370"/>
        <end position="388"/>
    </location>
</feature>
<feature type="transmembrane region" description="Helical" evidence="8">
    <location>
        <begin position="332"/>
        <end position="349"/>
    </location>
</feature>
<comment type="caution">
    <text evidence="9">The sequence shown here is derived from an EMBL/GenBank/DDBJ whole genome shotgun (WGS) entry which is preliminary data.</text>
</comment>
<feature type="transmembrane region" description="Helical" evidence="8">
    <location>
        <begin position="34"/>
        <end position="58"/>
    </location>
</feature>
<proteinExistence type="inferred from homology"/>
<dbReference type="GO" id="GO:0016746">
    <property type="term" value="F:acyltransferase activity"/>
    <property type="evidence" value="ECO:0007669"/>
    <property type="project" value="UniProtKB-KW"/>
</dbReference>
<dbReference type="PANTHER" id="PTHR13285">
    <property type="entry name" value="ACYLTRANSFERASE"/>
    <property type="match status" value="1"/>
</dbReference>
<feature type="transmembrane region" description="Helical" evidence="8">
    <location>
        <begin position="78"/>
        <end position="99"/>
    </location>
</feature>
<evidence type="ECO:0000256" key="8">
    <source>
        <dbReference type="SAM" id="Phobius"/>
    </source>
</evidence>
<comment type="subcellular location">
    <subcellularLocation>
        <location evidence="1">Cell membrane</location>
        <topology evidence="1">Multi-pass membrane protein</topology>
    </subcellularLocation>
</comment>
<sequence length="486" mass="56424">MLFNSLNFALFIPVVFLLYWFVTNRNLTFQNILLLVASYFFYACWDYRFLFLLIFSIFLDFYTGHKIHSAKRQAGKKFWLWLSVGVNLGFLGVFKYYNFFAGSFTDLLSHFGFRASFTTLNIVLPVGISFYTFHGLSYVFDIYRKRITPCKSFVEYSVFVSFFPLLVAGPIERATHLLPQIQQKRIFDYDKAVDGLKQILWGLFKKIVIADNCAEFANMIFNNPAHYPGSTLVLGALFFTFQIYCDFSGYSDIALGVARLFGIELLRNFAYPYFSRDIAEFWRRWHISLSSWFKDYLYIPLGGSRGNTWSRIRNTFIIFLVSGLWHGANWTFLAWGALNAIYFIPLLLSKRNRTHIDVVAKDGRFISIKEFFQIIFTFGLTAFAWIFFRSESIGAALNYIRGIFSRSILTIPTGASLSGGSSNPVTIIALTVIFILMEWAGREQLFAIAKTGLKWPKPLRWTFYLTLVIAIFYFCGIQQQFVYFQF</sequence>
<keyword evidence="5 8" id="KW-1133">Transmembrane helix</keyword>
<evidence type="ECO:0000256" key="7">
    <source>
        <dbReference type="PIRNR" id="PIRNR016636"/>
    </source>
</evidence>
<dbReference type="InterPro" id="IPR004299">
    <property type="entry name" value="MBOAT_fam"/>
</dbReference>
<dbReference type="GO" id="GO:0042121">
    <property type="term" value="P:alginic acid biosynthetic process"/>
    <property type="evidence" value="ECO:0007669"/>
    <property type="project" value="InterPro"/>
</dbReference>
<evidence type="ECO:0000256" key="1">
    <source>
        <dbReference type="ARBA" id="ARBA00004651"/>
    </source>
</evidence>
<gene>
    <name evidence="9" type="ORF">IDJ76_12890</name>
</gene>
<evidence type="ECO:0000256" key="3">
    <source>
        <dbReference type="ARBA" id="ARBA00022475"/>
    </source>
</evidence>
<dbReference type="InterPro" id="IPR051085">
    <property type="entry name" value="MB_O-acyltransferase"/>
</dbReference>
<dbReference type="RefSeq" id="WP_191163744.1">
    <property type="nucleotide sequence ID" value="NZ_JACWMX010000005.1"/>
</dbReference>
<keyword evidence="7" id="KW-0012">Acyltransferase</keyword>
<feature type="transmembrane region" description="Helical" evidence="8">
    <location>
        <begin position="6"/>
        <end position="22"/>
    </location>
</feature>
<protein>
    <submittedName>
        <fullName evidence="9">MBOAT family protein</fullName>
    </submittedName>
</protein>
<evidence type="ECO:0000313" key="10">
    <source>
        <dbReference type="Proteomes" id="UP000619078"/>
    </source>
</evidence>
<dbReference type="PIRSF" id="PIRSF500217">
    <property type="entry name" value="AlgI"/>
    <property type="match status" value="1"/>
</dbReference>
<dbReference type="GO" id="GO:0005886">
    <property type="term" value="C:plasma membrane"/>
    <property type="evidence" value="ECO:0007669"/>
    <property type="project" value="UniProtKB-SubCell"/>
</dbReference>
<keyword evidence="3 7" id="KW-1003">Cell membrane</keyword>
<dbReference type="PANTHER" id="PTHR13285:SF18">
    <property type="entry name" value="PROTEIN-CYSTEINE N-PALMITOYLTRANSFERASE RASP"/>
    <property type="match status" value="1"/>
</dbReference>
<feature type="transmembrane region" description="Helical" evidence="8">
    <location>
        <begin position="461"/>
        <end position="481"/>
    </location>
</feature>
<comment type="similarity">
    <text evidence="2 7">Belongs to the membrane-bound acyltransferase family.</text>
</comment>
<evidence type="ECO:0000256" key="6">
    <source>
        <dbReference type="ARBA" id="ARBA00023136"/>
    </source>
</evidence>
<keyword evidence="4 8" id="KW-0812">Transmembrane</keyword>